<sequence>MGTVQATDGSDDAHLAATALLGAYYRQDERERHLLSGDAKRAREAGAAALDEMARTYEVEFPWLDRSRARAAGEAFMHGLFVQDEIENWPVLRAVAGDDVLDTLVSDPGAYGPDLEDDGRWKWVEASLLRACREAGIDERYARRQTRFWQLHGQSDPEWERAALGAHELKLRALVENPSESAIERLGRRFVEGVRIHDESRLDEAVAVVTEYYDEIFTLRSGRR</sequence>
<reference evidence="1 2" key="1">
    <citation type="journal article" date="2014" name="PLoS Genet.">
        <title>Phylogenetically driven sequencing of extremely halophilic archaea reveals strategies for static and dynamic osmo-response.</title>
        <authorList>
            <person name="Becker E.A."/>
            <person name="Seitzer P.M."/>
            <person name="Tritt A."/>
            <person name="Larsen D."/>
            <person name="Krusor M."/>
            <person name="Yao A.I."/>
            <person name="Wu D."/>
            <person name="Madern D."/>
            <person name="Eisen J.A."/>
            <person name="Darling A.E."/>
            <person name="Facciotti M.T."/>
        </authorList>
    </citation>
    <scope>NUCLEOTIDE SEQUENCE [LARGE SCALE GENOMIC DNA]</scope>
    <source>
        <strain evidence="2">DSM 18796 / CECT 7217 / JCM 14584 / KCTC 4019 / B3</strain>
    </source>
</reference>
<dbReference type="PATRIC" id="fig|795797.19.peg.2481"/>
<gene>
    <name evidence="1" type="ORF">C497_13226</name>
</gene>
<evidence type="ECO:0000313" key="2">
    <source>
        <dbReference type="Proteomes" id="UP000011645"/>
    </source>
</evidence>
<dbReference type="RefSeq" id="WP_008417256.1">
    <property type="nucleotide sequence ID" value="NC_014297.1"/>
</dbReference>
<dbReference type="OrthoDB" id="285389at2157"/>
<organism evidence="1 2">
    <name type="scientific">Halalkalicoccus jeotgali (strain DSM 18796 / CECT 7217 / JCM 14584 / KCTC 4019 / B3)</name>
    <dbReference type="NCBI Taxonomy" id="795797"/>
    <lineage>
        <taxon>Archaea</taxon>
        <taxon>Methanobacteriati</taxon>
        <taxon>Methanobacteriota</taxon>
        <taxon>Stenosarchaea group</taxon>
        <taxon>Halobacteria</taxon>
        <taxon>Halobacteriales</taxon>
        <taxon>Halococcaceae</taxon>
        <taxon>Halalkalicoccus</taxon>
    </lineage>
</organism>
<proteinExistence type="predicted"/>
<dbReference type="Proteomes" id="UP000011645">
    <property type="component" value="Unassembled WGS sequence"/>
</dbReference>
<evidence type="ECO:0000313" key="1">
    <source>
        <dbReference type="EMBL" id="ELY35306.1"/>
    </source>
</evidence>
<name>L9VE34_HALJB</name>
<dbReference type="AlphaFoldDB" id="L9VE34"/>
<keyword evidence="2" id="KW-1185">Reference proteome</keyword>
<comment type="caution">
    <text evidence="1">The sequence shown here is derived from an EMBL/GenBank/DDBJ whole genome shotgun (WGS) entry which is preliminary data.</text>
</comment>
<protein>
    <submittedName>
        <fullName evidence="1">Uncharacterized protein</fullName>
    </submittedName>
</protein>
<accession>L9VE34</accession>
<dbReference type="GeneID" id="9419699"/>
<dbReference type="EMBL" id="AOHV01000034">
    <property type="protein sequence ID" value="ELY35306.1"/>
    <property type="molecule type" value="Genomic_DNA"/>
</dbReference>